<dbReference type="PROSITE" id="PS51360">
    <property type="entry name" value="PLUS3"/>
    <property type="match status" value="1"/>
</dbReference>
<gene>
    <name evidence="9" type="ORF">Adt_34777</name>
</gene>
<evidence type="ECO:0000256" key="5">
    <source>
        <dbReference type="SAM" id="MobiDB-lite"/>
    </source>
</evidence>
<evidence type="ECO:0000256" key="6">
    <source>
        <dbReference type="SAM" id="Phobius"/>
    </source>
</evidence>
<keyword evidence="2" id="KW-0805">Transcription regulation</keyword>
<dbReference type="SUPFAM" id="SSF159042">
    <property type="entry name" value="Plus3-like"/>
    <property type="match status" value="1"/>
</dbReference>
<dbReference type="EMBL" id="JBFOLK010000010">
    <property type="protein sequence ID" value="KAL2481811.1"/>
    <property type="molecule type" value="Genomic_DNA"/>
</dbReference>
<keyword evidence="6" id="KW-0812">Transmembrane</keyword>
<feature type="compositionally biased region" description="Polar residues" evidence="5">
    <location>
        <begin position="98"/>
        <end position="110"/>
    </location>
</feature>
<keyword evidence="7" id="KW-0732">Signal</keyword>
<evidence type="ECO:0000259" key="8">
    <source>
        <dbReference type="PROSITE" id="PS51360"/>
    </source>
</evidence>
<feature type="signal peptide" evidence="7">
    <location>
        <begin position="1"/>
        <end position="23"/>
    </location>
</feature>
<sequence length="227" mass="25267">MLNGFPALMVVFSFLWWFSQVGGGVVVVFSGWRWFYGGFLRKGQDRKGSHPTPPTHSMRSKAEGAGALDELVKRRRDAARGGSGGRYSPIKRRSFATTTFNSPSRSGSGSHNDEGDSTVDGGMADSDDEKTSKSKMPMFEDIKEITIRRSKLAKWFVEPFFDELIVGCFVMVGIGKSRSGPIYRLCMVRNVDATEPNWQYKLGGIASNPRERFKCDSAGRNEQKEQA</sequence>
<feature type="region of interest" description="Disordered" evidence="5">
    <location>
        <begin position="43"/>
        <end position="64"/>
    </location>
</feature>
<evidence type="ECO:0000256" key="7">
    <source>
        <dbReference type="SAM" id="SignalP"/>
    </source>
</evidence>
<protein>
    <submittedName>
        <fullName evidence="9">Protein RTF1-like protein</fullName>
    </submittedName>
</protein>
<evidence type="ECO:0000256" key="3">
    <source>
        <dbReference type="ARBA" id="ARBA00023163"/>
    </source>
</evidence>
<keyword evidence="4" id="KW-0539">Nucleus</keyword>
<dbReference type="AlphaFoldDB" id="A0ABD1R2A4"/>
<feature type="region of interest" description="Disordered" evidence="5">
    <location>
        <begin position="98"/>
        <end position="135"/>
    </location>
</feature>
<feature type="domain" description="Plus3" evidence="8">
    <location>
        <begin position="136"/>
        <end position="227"/>
    </location>
</feature>
<name>A0ABD1R2A4_9LAMI</name>
<evidence type="ECO:0000256" key="2">
    <source>
        <dbReference type="ARBA" id="ARBA00023015"/>
    </source>
</evidence>
<dbReference type="SMART" id="SM00719">
    <property type="entry name" value="Plus3"/>
    <property type="match status" value="1"/>
</dbReference>
<evidence type="ECO:0000313" key="10">
    <source>
        <dbReference type="Proteomes" id="UP001604336"/>
    </source>
</evidence>
<feature type="chain" id="PRO_5044876338" evidence="7">
    <location>
        <begin position="24"/>
        <end position="227"/>
    </location>
</feature>
<comment type="caution">
    <text evidence="9">The sequence shown here is derived from an EMBL/GenBank/DDBJ whole genome shotgun (WGS) entry which is preliminary data.</text>
</comment>
<dbReference type="InterPro" id="IPR036128">
    <property type="entry name" value="Plus3-like_sf"/>
</dbReference>
<keyword evidence="3" id="KW-0804">Transcription</keyword>
<dbReference type="PANTHER" id="PTHR13115">
    <property type="entry name" value="RNA POLYMERASE-ASSOCIATED PROTEIN RTF1 HOMOLOG"/>
    <property type="match status" value="1"/>
</dbReference>
<organism evidence="9 10">
    <name type="scientific">Abeliophyllum distichum</name>
    <dbReference type="NCBI Taxonomy" id="126358"/>
    <lineage>
        <taxon>Eukaryota</taxon>
        <taxon>Viridiplantae</taxon>
        <taxon>Streptophyta</taxon>
        <taxon>Embryophyta</taxon>
        <taxon>Tracheophyta</taxon>
        <taxon>Spermatophyta</taxon>
        <taxon>Magnoliopsida</taxon>
        <taxon>eudicotyledons</taxon>
        <taxon>Gunneridae</taxon>
        <taxon>Pentapetalae</taxon>
        <taxon>asterids</taxon>
        <taxon>lamiids</taxon>
        <taxon>Lamiales</taxon>
        <taxon>Oleaceae</taxon>
        <taxon>Forsythieae</taxon>
        <taxon>Abeliophyllum</taxon>
    </lineage>
</organism>
<reference evidence="10" key="1">
    <citation type="submission" date="2024-07" db="EMBL/GenBank/DDBJ databases">
        <title>Two chromosome-level genome assemblies of Korean endemic species Abeliophyllum distichum and Forsythia ovata (Oleaceae).</title>
        <authorList>
            <person name="Jang H."/>
        </authorList>
    </citation>
    <scope>NUCLEOTIDE SEQUENCE [LARGE SCALE GENOMIC DNA]</scope>
</reference>
<accession>A0ABD1R2A4</accession>
<dbReference type="FunFam" id="3.90.70.200:FF:000003">
    <property type="entry name" value="RNA polymerase-associated protein RTF1"/>
    <property type="match status" value="1"/>
</dbReference>
<dbReference type="Gene3D" id="3.90.70.200">
    <property type="entry name" value="Plus-3 domain"/>
    <property type="match status" value="1"/>
</dbReference>
<proteinExistence type="predicted"/>
<feature type="transmembrane region" description="Helical" evidence="6">
    <location>
        <begin position="14"/>
        <end position="36"/>
    </location>
</feature>
<evidence type="ECO:0000256" key="1">
    <source>
        <dbReference type="ARBA" id="ARBA00004123"/>
    </source>
</evidence>
<dbReference type="PANTHER" id="PTHR13115:SF8">
    <property type="entry name" value="RNA POLYMERASE-ASSOCIATED PROTEIN RTF1 HOMOLOG"/>
    <property type="match status" value="1"/>
</dbReference>
<keyword evidence="6" id="KW-0472">Membrane</keyword>
<dbReference type="Pfam" id="PF03126">
    <property type="entry name" value="Plus-3"/>
    <property type="match status" value="1"/>
</dbReference>
<dbReference type="InterPro" id="IPR004343">
    <property type="entry name" value="Plus-3_dom"/>
</dbReference>
<evidence type="ECO:0000313" key="9">
    <source>
        <dbReference type="EMBL" id="KAL2481811.1"/>
    </source>
</evidence>
<keyword evidence="10" id="KW-1185">Reference proteome</keyword>
<dbReference type="GO" id="GO:0005634">
    <property type="term" value="C:nucleus"/>
    <property type="evidence" value="ECO:0007669"/>
    <property type="project" value="UniProtKB-SubCell"/>
</dbReference>
<comment type="subcellular location">
    <subcellularLocation>
        <location evidence="1">Nucleus</location>
    </subcellularLocation>
</comment>
<evidence type="ECO:0000256" key="4">
    <source>
        <dbReference type="ARBA" id="ARBA00023242"/>
    </source>
</evidence>
<keyword evidence="6" id="KW-1133">Transmembrane helix</keyword>
<dbReference type="Proteomes" id="UP001604336">
    <property type="component" value="Unassembled WGS sequence"/>
</dbReference>